<evidence type="ECO:0000256" key="1">
    <source>
        <dbReference type="SAM" id="MobiDB-lite"/>
    </source>
</evidence>
<reference evidence="2 3" key="1">
    <citation type="journal article" date="2017" name="Curr. Biol.">
        <title>Genome architecture and evolution of a unichromosomal asexual nematode.</title>
        <authorList>
            <person name="Fradin H."/>
            <person name="Zegar C."/>
            <person name="Gutwein M."/>
            <person name="Lucas J."/>
            <person name="Kovtun M."/>
            <person name="Corcoran D."/>
            <person name="Baugh L.R."/>
            <person name="Kiontke K."/>
            <person name="Gunsalus K."/>
            <person name="Fitch D.H."/>
            <person name="Piano F."/>
        </authorList>
    </citation>
    <scope>NUCLEOTIDE SEQUENCE [LARGE SCALE GENOMIC DNA]</scope>
    <source>
        <strain evidence="2">PF1309</strain>
    </source>
</reference>
<feature type="compositionally biased region" description="Low complexity" evidence="1">
    <location>
        <begin position="117"/>
        <end position="128"/>
    </location>
</feature>
<organism evidence="2 3">
    <name type="scientific">Diploscapter pachys</name>
    <dbReference type="NCBI Taxonomy" id="2018661"/>
    <lineage>
        <taxon>Eukaryota</taxon>
        <taxon>Metazoa</taxon>
        <taxon>Ecdysozoa</taxon>
        <taxon>Nematoda</taxon>
        <taxon>Chromadorea</taxon>
        <taxon>Rhabditida</taxon>
        <taxon>Rhabditina</taxon>
        <taxon>Rhabditomorpha</taxon>
        <taxon>Rhabditoidea</taxon>
        <taxon>Rhabditidae</taxon>
        <taxon>Diploscapter</taxon>
    </lineage>
</organism>
<protein>
    <submittedName>
        <fullName evidence="2">Uncharacterized protein</fullName>
    </submittedName>
</protein>
<evidence type="ECO:0000313" key="2">
    <source>
        <dbReference type="EMBL" id="PAV92811.1"/>
    </source>
</evidence>
<dbReference type="Proteomes" id="UP000218231">
    <property type="component" value="Unassembled WGS sequence"/>
</dbReference>
<evidence type="ECO:0000313" key="3">
    <source>
        <dbReference type="Proteomes" id="UP000218231"/>
    </source>
</evidence>
<keyword evidence="3" id="KW-1185">Reference proteome</keyword>
<dbReference type="EMBL" id="LIAE01005991">
    <property type="protein sequence ID" value="PAV92811.1"/>
    <property type="molecule type" value="Genomic_DNA"/>
</dbReference>
<comment type="caution">
    <text evidence="2">The sequence shown here is derived from an EMBL/GenBank/DDBJ whole genome shotgun (WGS) entry which is preliminary data.</text>
</comment>
<accession>A0A2A2M2R7</accession>
<sequence length="147" mass="15192">MPRGSMPQCDRKRRSSIARNASVTCGGSLAASTGLSMIAPRRAIGVPSSAVSVIDGGVGGCNDLLSGAVTASQPIAMTSRTMPAAIPRRIQRPIWRGRRGGCSAAASCSESRKASNRPAYRSSSGARASSRRQRGADSKRSSPSSRS</sequence>
<name>A0A2A2M2R7_9BILA</name>
<feature type="compositionally biased region" description="Basic residues" evidence="1">
    <location>
        <begin position="90"/>
        <end position="99"/>
    </location>
</feature>
<dbReference type="AlphaFoldDB" id="A0A2A2M2R7"/>
<gene>
    <name evidence="2" type="ORF">WR25_19063</name>
</gene>
<feature type="region of interest" description="Disordered" evidence="1">
    <location>
        <begin position="90"/>
        <end position="147"/>
    </location>
</feature>
<proteinExistence type="predicted"/>